<organism evidence="1 2">
    <name type="scientific">Rhizobium herbae</name>
    <dbReference type="NCBI Taxonomy" id="508661"/>
    <lineage>
        <taxon>Bacteria</taxon>
        <taxon>Pseudomonadati</taxon>
        <taxon>Pseudomonadota</taxon>
        <taxon>Alphaproteobacteria</taxon>
        <taxon>Hyphomicrobiales</taxon>
        <taxon>Rhizobiaceae</taxon>
        <taxon>Rhizobium/Agrobacterium group</taxon>
        <taxon>Rhizobium</taxon>
    </lineage>
</organism>
<keyword evidence="2" id="KW-1185">Reference proteome</keyword>
<proteinExistence type="predicted"/>
<name>A0ABS4EUB8_9HYPH</name>
<evidence type="ECO:0000313" key="1">
    <source>
        <dbReference type="EMBL" id="MBP1861550.1"/>
    </source>
</evidence>
<reference evidence="1 2" key="1">
    <citation type="submission" date="2021-03" db="EMBL/GenBank/DDBJ databases">
        <title>Genomic Encyclopedia of Type Strains, Phase IV (KMG-IV): sequencing the most valuable type-strain genomes for metagenomic binning, comparative biology and taxonomic classification.</title>
        <authorList>
            <person name="Goeker M."/>
        </authorList>
    </citation>
    <scope>NUCLEOTIDE SEQUENCE [LARGE SCALE GENOMIC DNA]</scope>
    <source>
        <strain evidence="1 2">DSM 26427</strain>
    </source>
</reference>
<gene>
    <name evidence="1" type="ORF">J2Z75_005079</name>
</gene>
<dbReference type="Proteomes" id="UP000823786">
    <property type="component" value="Unassembled WGS sequence"/>
</dbReference>
<accession>A0ABS4EUB8</accession>
<comment type="caution">
    <text evidence="1">The sequence shown here is derived from an EMBL/GenBank/DDBJ whole genome shotgun (WGS) entry which is preliminary data.</text>
</comment>
<evidence type="ECO:0008006" key="3">
    <source>
        <dbReference type="Google" id="ProtNLM"/>
    </source>
</evidence>
<dbReference type="EMBL" id="JAGGJV010000011">
    <property type="protein sequence ID" value="MBP1861550.1"/>
    <property type="molecule type" value="Genomic_DNA"/>
</dbReference>
<evidence type="ECO:0000313" key="2">
    <source>
        <dbReference type="Proteomes" id="UP000823786"/>
    </source>
</evidence>
<dbReference type="RefSeq" id="WP_209855979.1">
    <property type="nucleotide sequence ID" value="NZ_JAGGJV010000011.1"/>
</dbReference>
<protein>
    <recommendedName>
        <fullName evidence="3">Cytochrome c domain-containing protein</fullName>
    </recommendedName>
</protein>
<sequence length="524" mass="56506">MTAPLVSSAGTGQCGQSSLLGLQAITGEVNSENAELRVIPQAMRVVLMDRLQTEGVETASTINIDRSLYVRDRALLEAVSFADLMEVLASSLGPNAPSGLALFQDWWRTAAAPDPQYAADIGCTDTLINGFSYTCPTIRPRAEASLSKVADLRTGRNGGPPFTIIALVNRGDLVYGKQNPDTCGEYRVIAAADTLSSDATDTLVQLGALGQFYMSFEAALPNQGNGMCLAVQRFWNALANTNDSNARGMLRAFFLEEIGMNKDGTMSFPPEAGADFKFGPVISASNLGLLPDDASSLALPLAKPVGQIRTNTRDKTSRWLLRQYSFRRTSLGLRITPTSLSATPPVSIMVPESGCKEAGEDCNTAVGRKIAENVDGLKTIEFGKLAFELANICLEAGQMVAEDVFGDGYKVAIWKNETPDNHVFTALQTISTQPGLPDKDSKIAFNLEMTSCAGCHRHSTPSHIGHLSDWRGQSLGSLSPSPNMFTHSSIKCSDAACSRYEISPLLEKVFLPWRAFLMDQTLRQ</sequence>